<name>A0A369B089_9ENTE</name>
<dbReference type="InterPro" id="IPR000182">
    <property type="entry name" value="GNAT_dom"/>
</dbReference>
<protein>
    <submittedName>
        <fullName evidence="1">Uncharacterized protein</fullName>
    </submittedName>
</protein>
<evidence type="ECO:0000313" key="1">
    <source>
        <dbReference type="EMBL" id="RSU01523.1"/>
    </source>
</evidence>
<sequence>MSISFELLDASNKEWDNVANQISQVTWRAGKFLSEKMHSNYFTDWERVIVGRSSEGKLTSFCVVSKKDGLTDNRISPFIAYVFVSEEYHGYRLSEELLNIAVNYLKEQQFKVAFIVSGEIGLYEKYGYKKLKNRTTIHGDIENLFEKHLK</sequence>
<dbReference type="Pfam" id="PF00583">
    <property type="entry name" value="Acetyltransf_1"/>
    <property type="match status" value="1"/>
</dbReference>
<dbReference type="EMBL" id="NGJX01000007">
    <property type="protein sequence ID" value="RSU01523.1"/>
    <property type="molecule type" value="Genomic_DNA"/>
</dbReference>
<dbReference type="SUPFAM" id="SSF55729">
    <property type="entry name" value="Acyl-CoA N-acyltransferases (Nat)"/>
    <property type="match status" value="1"/>
</dbReference>
<reference evidence="1 2" key="1">
    <citation type="submission" date="2017-05" db="EMBL/GenBank/DDBJ databases">
        <title>Vagococcus spp. assemblies.</title>
        <authorList>
            <person name="Gulvik C.A."/>
        </authorList>
    </citation>
    <scope>NUCLEOTIDE SEQUENCE [LARGE SCALE GENOMIC DNA]</scope>
    <source>
        <strain evidence="1 2">NCFB 2497</strain>
    </source>
</reference>
<dbReference type="GeneID" id="63146635"/>
<dbReference type="Proteomes" id="UP000288197">
    <property type="component" value="Unassembled WGS sequence"/>
</dbReference>
<dbReference type="AlphaFoldDB" id="A0A369B089"/>
<evidence type="ECO:0000313" key="2">
    <source>
        <dbReference type="Proteomes" id="UP000288197"/>
    </source>
</evidence>
<comment type="caution">
    <text evidence="1">The sequence shown here is derived from an EMBL/GenBank/DDBJ whole genome shotgun (WGS) entry which is preliminary data.</text>
</comment>
<gene>
    <name evidence="1" type="ORF">CBF32_08320</name>
</gene>
<proteinExistence type="predicted"/>
<keyword evidence="2" id="KW-1185">Reference proteome</keyword>
<dbReference type="RefSeq" id="WP_114289807.1">
    <property type="nucleotide sequence ID" value="NZ_CP081461.1"/>
</dbReference>
<dbReference type="InterPro" id="IPR016181">
    <property type="entry name" value="Acyl_CoA_acyltransferase"/>
</dbReference>
<dbReference type="GO" id="GO:0016747">
    <property type="term" value="F:acyltransferase activity, transferring groups other than amino-acyl groups"/>
    <property type="evidence" value="ECO:0007669"/>
    <property type="project" value="InterPro"/>
</dbReference>
<dbReference type="OrthoDB" id="9789053at2"/>
<organism evidence="1 2">
    <name type="scientific">Vagococcus fluvialis</name>
    <dbReference type="NCBI Taxonomy" id="2738"/>
    <lineage>
        <taxon>Bacteria</taxon>
        <taxon>Bacillati</taxon>
        <taxon>Bacillota</taxon>
        <taxon>Bacilli</taxon>
        <taxon>Lactobacillales</taxon>
        <taxon>Enterococcaceae</taxon>
        <taxon>Vagococcus</taxon>
    </lineage>
</organism>
<accession>A0A369B089</accession>
<dbReference type="Gene3D" id="3.40.630.30">
    <property type="match status" value="1"/>
</dbReference>
<dbReference type="PROSITE" id="PS51186">
    <property type="entry name" value="GNAT"/>
    <property type="match status" value="1"/>
</dbReference>